<feature type="transmembrane region" description="Helical" evidence="1">
    <location>
        <begin position="61"/>
        <end position="80"/>
    </location>
</feature>
<gene>
    <name evidence="2" type="ORF">ESZ91_03440</name>
</gene>
<dbReference type="Pfam" id="PF14808">
    <property type="entry name" value="TMEM164"/>
    <property type="match status" value="1"/>
</dbReference>
<feature type="transmembrane region" description="Helical" evidence="1">
    <location>
        <begin position="155"/>
        <end position="179"/>
    </location>
</feature>
<organism evidence="2 3">
    <name type="scientific">Candidatus Borkfalkia ceftriaxoniphila</name>
    <dbReference type="NCBI Taxonomy" id="2508949"/>
    <lineage>
        <taxon>Bacteria</taxon>
        <taxon>Bacillati</taxon>
        <taxon>Bacillota</taxon>
        <taxon>Clostridia</taxon>
        <taxon>Christensenellales</taxon>
        <taxon>Christensenellaceae</taxon>
        <taxon>Candidatus Borkfalkia</taxon>
    </lineage>
</organism>
<dbReference type="AlphaFoldDB" id="A0A4Q2K9Z4"/>
<feature type="transmembrane region" description="Helical" evidence="1">
    <location>
        <begin position="30"/>
        <end position="55"/>
    </location>
</feature>
<evidence type="ECO:0000313" key="3">
    <source>
        <dbReference type="Proteomes" id="UP000291269"/>
    </source>
</evidence>
<keyword evidence="1" id="KW-0812">Transmembrane</keyword>
<evidence type="ECO:0000313" key="2">
    <source>
        <dbReference type="EMBL" id="RXZ61458.1"/>
    </source>
</evidence>
<feature type="transmembrane region" description="Helical" evidence="1">
    <location>
        <begin position="125"/>
        <end position="143"/>
    </location>
</feature>
<reference evidence="2 3" key="1">
    <citation type="journal article" date="2019" name="Gut">
        <title>Antibiotics-induced monodominance of a novel gut bacterial order.</title>
        <authorList>
            <person name="Hildebrand F."/>
            <person name="Moitinho-Silva L."/>
            <person name="Blasche S."/>
            <person name="Jahn M.T."/>
            <person name="Gossmann T.I."/>
            <person name="Heuerta-Cepas J."/>
            <person name="Hercog R."/>
            <person name="Luetge M."/>
            <person name="Bahram M."/>
            <person name="Pryszlak A."/>
            <person name="Alves R.J."/>
            <person name="Waszak S.M."/>
            <person name="Zhu A."/>
            <person name="Ye L."/>
            <person name="Costea P.I."/>
            <person name="Aalvink S."/>
            <person name="Belzer C."/>
            <person name="Forslund S.K."/>
            <person name="Sunagawa S."/>
            <person name="Hentschel U."/>
            <person name="Merten C."/>
            <person name="Patil K.R."/>
            <person name="Benes V."/>
            <person name="Bork P."/>
        </authorList>
    </citation>
    <scope>NUCLEOTIDE SEQUENCE [LARGE SCALE GENOMIC DNA]</scope>
    <source>
        <strain evidence="2 3">HDS1380</strain>
    </source>
</reference>
<keyword evidence="3" id="KW-1185">Reference proteome</keyword>
<accession>A0A4Q2K9Z4</accession>
<evidence type="ECO:0008006" key="4">
    <source>
        <dbReference type="Google" id="ProtNLM"/>
    </source>
</evidence>
<dbReference type="EMBL" id="SDOZ01000002">
    <property type="protein sequence ID" value="RXZ61458.1"/>
    <property type="molecule type" value="Genomic_DNA"/>
</dbReference>
<comment type="caution">
    <text evidence="2">The sequence shown here is derived from an EMBL/GenBank/DDBJ whole genome shotgun (WGS) entry which is preliminary data.</text>
</comment>
<feature type="transmembrane region" description="Helical" evidence="1">
    <location>
        <begin position="6"/>
        <end position="23"/>
    </location>
</feature>
<sequence length="232" mass="25658">MKMEYVWMVVCPLIGIAIISFLSRKLSARTAFIVTALLFIAMAASGIAKQIIAIATGYDLWYLPLHFSSTFYITVGVSVFAHGKAEHAAQTILFVGGIIMCAMILVRPAAILGNLSGVFTSHIHAHGYFYHMLVVLQFGIMLARGNYRPKRHDPLFFAGGVALWGAVAIPCAFVFNANYMGILHAYIPFLEQFRIKFGYAPYLIVYYLGAVLLATLLIYGYGFLQKKLAKKA</sequence>
<feature type="transmembrane region" description="Helical" evidence="1">
    <location>
        <begin position="199"/>
        <end position="224"/>
    </location>
</feature>
<keyword evidence="1" id="KW-1133">Transmembrane helix</keyword>
<proteinExistence type="predicted"/>
<dbReference type="Proteomes" id="UP000291269">
    <property type="component" value="Unassembled WGS sequence"/>
</dbReference>
<keyword evidence="1" id="KW-0472">Membrane</keyword>
<dbReference type="RefSeq" id="WP_129224170.1">
    <property type="nucleotide sequence ID" value="NZ_SDOZ01000002.1"/>
</dbReference>
<name>A0A4Q2K9Z4_9FIRM</name>
<protein>
    <recommendedName>
        <fullName evidence="4">YwaF family protein</fullName>
    </recommendedName>
</protein>
<feature type="transmembrane region" description="Helical" evidence="1">
    <location>
        <begin position="92"/>
        <end position="113"/>
    </location>
</feature>
<evidence type="ECO:0000256" key="1">
    <source>
        <dbReference type="SAM" id="Phobius"/>
    </source>
</evidence>